<evidence type="ECO:0000256" key="1">
    <source>
        <dbReference type="ARBA" id="ARBA00022723"/>
    </source>
</evidence>
<organism evidence="3 4">
    <name type="scientific">Poecilia reticulata</name>
    <name type="common">Guppy</name>
    <name type="synonym">Acanthophacelus reticulatus</name>
    <dbReference type="NCBI Taxonomy" id="8081"/>
    <lineage>
        <taxon>Eukaryota</taxon>
        <taxon>Metazoa</taxon>
        <taxon>Chordata</taxon>
        <taxon>Craniata</taxon>
        <taxon>Vertebrata</taxon>
        <taxon>Euteleostomi</taxon>
        <taxon>Actinopterygii</taxon>
        <taxon>Neopterygii</taxon>
        <taxon>Teleostei</taxon>
        <taxon>Neoteleostei</taxon>
        <taxon>Acanthomorphata</taxon>
        <taxon>Ovalentaria</taxon>
        <taxon>Atherinomorphae</taxon>
        <taxon>Cyprinodontiformes</taxon>
        <taxon>Poeciliidae</taxon>
        <taxon>Poeciliinae</taxon>
        <taxon>Poecilia</taxon>
    </lineage>
</organism>
<dbReference type="OMA" id="EDTFASH"/>
<evidence type="ECO:0000313" key="3">
    <source>
        <dbReference type="Ensembl" id="ENSPREP00000008079.1"/>
    </source>
</evidence>
<proteinExistence type="predicted"/>
<dbReference type="InterPro" id="IPR011249">
    <property type="entry name" value="Metalloenz_LuxS/M16"/>
</dbReference>
<dbReference type="PANTHER" id="PTHR43690">
    <property type="entry name" value="NARDILYSIN"/>
    <property type="match status" value="1"/>
</dbReference>
<dbReference type="Pfam" id="PF22456">
    <property type="entry name" value="PqqF-like_C_4"/>
    <property type="match status" value="1"/>
</dbReference>
<dbReference type="Bgee" id="ENSPREG00000005519">
    <property type="expression patterns" value="Expressed in caudal fin and 1 other cell type or tissue"/>
</dbReference>
<dbReference type="PANTHER" id="PTHR43690:SF18">
    <property type="entry name" value="INSULIN-DEGRADING ENZYME-RELATED"/>
    <property type="match status" value="1"/>
</dbReference>
<dbReference type="AlphaFoldDB" id="A0A3P9NEV2"/>
<reference evidence="3" key="2">
    <citation type="submission" date="2025-08" db="UniProtKB">
        <authorList>
            <consortium name="Ensembl"/>
        </authorList>
    </citation>
    <scope>IDENTIFICATION</scope>
    <source>
        <strain evidence="3">Guanapo</strain>
    </source>
</reference>
<keyword evidence="4" id="KW-1185">Reference proteome</keyword>
<dbReference type="SUPFAM" id="SSF63411">
    <property type="entry name" value="LuxS/MPP-like metallohydrolase"/>
    <property type="match status" value="1"/>
</dbReference>
<dbReference type="STRING" id="8081.ENSPREP00000008079"/>
<dbReference type="Ensembl" id="ENSPRET00000008172.1">
    <property type="protein sequence ID" value="ENSPREP00000008079.1"/>
    <property type="gene ID" value="ENSPREG00000005519.1"/>
</dbReference>
<dbReference type="InterPro" id="IPR054734">
    <property type="entry name" value="PqqF-like_C_4"/>
</dbReference>
<name>A0A3P9NEV2_POERE</name>
<dbReference type="GeneTree" id="ENSGT00940000155026"/>
<protein>
    <recommendedName>
        <fullName evidence="2">Coenzyme PQQ synthesis protein F-like C-terminal lobe domain-containing protein</fullName>
    </recommendedName>
</protein>
<evidence type="ECO:0000259" key="2">
    <source>
        <dbReference type="Pfam" id="PF22456"/>
    </source>
</evidence>
<feature type="domain" description="Coenzyme PQQ synthesis protein F-like C-terminal lobe" evidence="2">
    <location>
        <begin position="2"/>
        <end position="99"/>
    </location>
</feature>
<reference evidence="4" key="1">
    <citation type="submission" date="2013-11" db="EMBL/GenBank/DDBJ databases">
        <title>The genomic landscape of the Guanapo guppy.</title>
        <authorList>
            <person name="Kuenstner A."/>
            <person name="Dreyer C."/>
        </authorList>
    </citation>
    <scope>NUCLEOTIDE SEQUENCE</scope>
    <source>
        <strain evidence="4">Guanapo</strain>
    </source>
</reference>
<sequence>MLMEEPCFDFLRTKEMLGYQVYSTFRNTSGVLGFSVTVETQATKFSSELVEQKIEDFLVSFGGRLASLSEECFSAQVTALIKLKECEDAHLGEEVDRNWYEVATQQYLFDRLSREVEVLKDFSREQLVSWFLHHRGNCSRKLSVHVVGFGVEENDPPHQNPSGSAPSSYGPVSELTFLPAAAPALRNATLITDIRAFTSALPLHPYYKILS</sequence>
<dbReference type="InterPro" id="IPR050626">
    <property type="entry name" value="Peptidase_M16"/>
</dbReference>
<dbReference type="Proteomes" id="UP000242638">
    <property type="component" value="Unassembled WGS sequence"/>
</dbReference>
<accession>A0A3P9NEV2</accession>
<dbReference type="GO" id="GO:0046872">
    <property type="term" value="F:metal ion binding"/>
    <property type="evidence" value="ECO:0007669"/>
    <property type="project" value="UniProtKB-KW"/>
</dbReference>
<evidence type="ECO:0000313" key="4">
    <source>
        <dbReference type="Proteomes" id="UP000242638"/>
    </source>
</evidence>
<reference evidence="3" key="3">
    <citation type="submission" date="2025-09" db="UniProtKB">
        <authorList>
            <consortium name="Ensembl"/>
        </authorList>
    </citation>
    <scope>IDENTIFICATION</scope>
    <source>
        <strain evidence="3">Guanapo</strain>
    </source>
</reference>
<keyword evidence="1" id="KW-0479">Metal-binding</keyword>
<dbReference type="Gene3D" id="3.30.830.10">
    <property type="entry name" value="Metalloenzyme, LuxS/M16 peptidase-like"/>
    <property type="match status" value="1"/>
</dbReference>